<reference evidence="2 3" key="1">
    <citation type="submission" date="2022-01" db="EMBL/GenBank/DDBJ databases">
        <title>Novel bile acid biosynthetic pathways are enriched in the microbiome of centenarians.</title>
        <authorList>
            <person name="Sato Y."/>
            <person name="Atarashi K."/>
            <person name="Plichta R.D."/>
            <person name="Arai Y."/>
            <person name="Sasajima S."/>
            <person name="Kearney M.S."/>
            <person name="Suda W."/>
            <person name="Takeshita K."/>
            <person name="Sasaki T."/>
            <person name="Okamoto S."/>
            <person name="Skelly N.A."/>
            <person name="Okamura Y."/>
            <person name="Vlamakis H."/>
            <person name="Li Y."/>
            <person name="Tanoue T."/>
            <person name="Takei H."/>
            <person name="Nittono H."/>
            <person name="Narushima S."/>
            <person name="Irie J."/>
            <person name="Itoh H."/>
            <person name="Moriya K."/>
            <person name="Sugiura Y."/>
            <person name="Suematsu M."/>
            <person name="Moritoki N."/>
            <person name="Shibata S."/>
            <person name="Littman R.D."/>
            <person name="Fischbach A.M."/>
            <person name="Uwamino Y."/>
            <person name="Inoue T."/>
            <person name="Honda A."/>
            <person name="Hattori M."/>
            <person name="Murai T."/>
            <person name="Xavier J.R."/>
            <person name="Hirose N."/>
            <person name="Honda K."/>
        </authorList>
    </citation>
    <scope>NUCLEOTIDE SEQUENCE [LARGE SCALE GENOMIC DNA]</scope>
    <source>
        <strain evidence="2 3">CE91-St30</strain>
    </source>
</reference>
<dbReference type="EMBL" id="AP025564">
    <property type="protein sequence ID" value="BDE95589.1"/>
    <property type="molecule type" value="Genomic_DNA"/>
</dbReference>
<evidence type="ECO:0000313" key="3">
    <source>
        <dbReference type="Proteomes" id="UP001320544"/>
    </source>
</evidence>
<gene>
    <name evidence="2" type="ORF">CE91St30_09220</name>
</gene>
<evidence type="ECO:0000313" key="2">
    <source>
        <dbReference type="EMBL" id="BDE95589.1"/>
    </source>
</evidence>
<accession>A0ABN6MD77</accession>
<protein>
    <submittedName>
        <fullName evidence="2">Uncharacterized protein</fullName>
    </submittedName>
</protein>
<organism evidence="2 3">
    <name type="scientific">Raoultibacter timonensis</name>
    <dbReference type="NCBI Taxonomy" id="1907662"/>
    <lineage>
        <taxon>Bacteria</taxon>
        <taxon>Bacillati</taxon>
        <taxon>Actinomycetota</taxon>
        <taxon>Coriobacteriia</taxon>
        <taxon>Eggerthellales</taxon>
        <taxon>Eggerthellaceae</taxon>
        <taxon>Raoultibacter</taxon>
    </lineage>
</organism>
<feature type="region of interest" description="Disordered" evidence="1">
    <location>
        <begin position="81"/>
        <end position="104"/>
    </location>
</feature>
<keyword evidence="3" id="KW-1185">Reference proteome</keyword>
<evidence type="ECO:0000256" key="1">
    <source>
        <dbReference type="SAM" id="MobiDB-lite"/>
    </source>
</evidence>
<proteinExistence type="predicted"/>
<dbReference type="Proteomes" id="UP001320544">
    <property type="component" value="Chromosome"/>
</dbReference>
<sequence length="104" mass="11336">MRLAARLYRPSPALTNNPVGGSEVATWQGADAERVRLAVSAIMRWTGRFAMPMLAKSADSTALRSGVRFAEGRARVSGGRLRAWSDRQNSRADSYPMKTPIEAA</sequence>
<name>A0ABN6MD77_9ACTN</name>